<comment type="caution">
    <text evidence="1">The sequence shown here is derived from an EMBL/GenBank/DDBJ whole genome shotgun (WGS) entry which is preliminary data.</text>
</comment>
<reference evidence="1 2" key="1">
    <citation type="journal article" date="2016" name="Front. Microbiol.">
        <title>Microevolution Analysis of Bacillus coahuilensis Unveils Differences in Phosphorus Acquisition Strategies and Their Regulation.</title>
        <authorList>
            <person name="Gomez-Lunar Z."/>
            <person name="Hernandez-Gonzalez I."/>
            <person name="Rodriguez-Torres M.D."/>
            <person name="Souza V."/>
            <person name="Olmedo-Alvarez G."/>
        </authorList>
    </citation>
    <scope>NUCLEOTIDE SEQUENCE [LARGE SCALE GENOMIC DNA]</scope>
    <source>
        <strain evidence="2">p1.1.43</strain>
    </source>
</reference>
<dbReference type="EMBL" id="LDYG01000002">
    <property type="protein sequence ID" value="KUP09199.1"/>
    <property type="molecule type" value="Genomic_DNA"/>
</dbReference>
<dbReference type="RefSeq" id="WP_059350015.1">
    <property type="nucleotide sequence ID" value="NZ_LDYG01000002.1"/>
</dbReference>
<organism evidence="1 2">
    <name type="scientific">Bacillus coahuilensis p1.1.43</name>
    <dbReference type="NCBI Taxonomy" id="1150625"/>
    <lineage>
        <taxon>Bacteria</taxon>
        <taxon>Bacillati</taxon>
        <taxon>Bacillota</taxon>
        <taxon>Bacilli</taxon>
        <taxon>Bacillales</taxon>
        <taxon>Bacillaceae</taxon>
        <taxon>Bacillus</taxon>
    </lineage>
</organism>
<sequence length="128" mass="14625">MKAKRLFGVFVLFFMLAACGPREVLKIGTPFEDDGQEGVEYEVEVKDAELIEELRVLLDGVNVEATSPGEDFTADMTFKVDRPEEHTGVDVTFVWFQEDGSSVIHHPYGSYYVLDKEKTERMREITQQ</sequence>
<dbReference type="PATRIC" id="fig|1150625.3.peg.162"/>
<evidence type="ECO:0000313" key="1">
    <source>
        <dbReference type="EMBL" id="KUP09199.1"/>
    </source>
</evidence>
<accession>A0A147KC76</accession>
<dbReference type="Proteomes" id="UP000074108">
    <property type="component" value="Unassembled WGS sequence"/>
</dbReference>
<gene>
    <name evidence="1" type="ORF">Q75_00780</name>
</gene>
<proteinExistence type="predicted"/>
<dbReference type="PROSITE" id="PS51257">
    <property type="entry name" value="PROKAR_LIPOPROTEIN"/>
    <property type="match status" value="1"/>
</dbReference>
<dbReference type="OrthoDB" id="2970550at2"/>
<keyword evidence="2" id="KW-1185">Reference proteome</keyword>
<evidence type="ECO:0008006" key="3">
    <source>
        <dbReference type="Google" id="ProtNLM"/>
    </source>
</evidence>
<name>A0A147KC76_9BACI</name>
<protein>
    <recommendedName>
        <fullName evidence="3">Lipoprotein</fullName>
    </recommendedName>
</protein>
<evidence type="ECO:0000313" key="2">
    <source>
        <dbReference type="Proteomes" id="UP000074108"/>
    </source>
</evidence>
<dbReference type="AlphaFoldDB" id="A0A147KC76"/>